<gene>
    <name evidence="2" type="ORF">GCM10008956_31340</name>
</gene>
<keyword evidence="3" id="KW-1185">Reference proteome</keyword>
<evidence type="ECO:0008006" key="4">
    <source>
        <dbReference type="Google" id="ProtNLM"/>
    </source>
</evidence>
<evidence type="ECO:0000256" key="1">
    <source>
        <dbReference type="SAM" id="Phobius"/>
    </source>
</evidence>
<name>A0A8H9GXE9_9DEIO</name>
<feature type="transmembrane region" description="Helical" evidence="1">
    <location>
        <begin position="173"/>
        <end position="190"/>
    </location>
</feature>
<dbReference type="EMBL" id="BMQG01000013">
    <property type="protein sequence ID" value="GGM53036.1"/>
    <property type="molecule type" value="Genomic_DNA"/>
</dbReference>
<dbReference type="InterPro" id="IPR046657">
    <property type="entry name" value="DUF6766"/>
</dbReference>
<keyword evidence="1" id="KW-1133">Transmembrane helix</keyword>
<organism evidence="2 3">
    <name type="scientific">Deinococcus arenae</name>
    <dbReference type="NCBI Taxonomy" id="1452751"/>
    <lineage>
        <taxon>Bacteria</taxon>
        <taxon>Thermotogati</taxon>
        <taxon>Deinococcota</taxon>
        <taxon>Deinococci</taxon>
        <taxon>Deinococcales</taxon>
        <taxon>Deinococcaceae</taxon>
        <taxon>Deinococcus</taxon>
    </lineage>
</organism>
<reference evidence="3" key="1">
    <citation type="journal article" date="2019" name="Int. J. Syst. Evol. Microbiol.">
        <title>The Global Catalogue of Microorganisms (GCM) 10K type strain sequencing project: providing services to taxonomists for standard genome sequencing and annotation.</title>
        <authorList>
            <consortium name="The Broad Institute Genomics Platform"/>
            <consortium name="The Broad Institute Genome Sequencing Center for Infectious Disease"/>
            <person name="Wu L."/>
            <person name="Ma J."/>
        </authorList>
    </citation>
    <scope>NUCLEOTIDE SEQUENCE [LARGE SCALE GENOMIC DNA]</scope>
    <source>
        <strain evidence="3">JCM 31047</strain>
    </source>
</reference>
<keyword evidence="1" id="KW-0472">Membrane</keyword>
<keyword evidence="1" id="KW-0812">Transmembrane</keyword>
<protein>
    <recommendedName>
        <fullName evidence="4">Transmembrane protein</fullName>
    </recommendedName>
</protein>
<comment type="caution">
    <text evidence="2">The sequence shown here is derived from an EMBL/GenBank/DDBJ whole genome shotgun (WGS) entry which is preliminary data.</text>
</comment>
<proteinExistence type="predicted"/>
<evidence type="ECO:0000313" key="2">
    <source>
        <dbReference type="EMBL" id="GGM53036.1"/>
    </source>
</evidence>
<sequence length="211" mass="24220">MKRFWSENALSVVLTGLFLLFWAAQAMTGWQVHNQELEQARQHTLTWTQYLRSAHFWSATTENWESEFLQMAAFVILTIYLRQRGSAESNPFPDEQSAAQRRQDEQEAAQRGFWRRNSLSAAFVLLFTVVLTLHFFSSWGEYNLDQQAQGQAAVSVSGFLHQPEFWFESFQNWQSEFLAVVAIVVLSISLRQLGSSQSKSLLDPNEKTGSA</sequence>
<evidence type="ECO:0000313" key="3">
    <source>
        <dbReference type="Proteomes" id="UP000600547"/>
    </source>
</evidence>
<dbReference type="AlphaFoldDB" id="A0A8H9GXE9"/>
<feature type="transmembrane region" description="Helical" evidence="1">
    <location>
        <begin position="119"/>
        <end position="136"/>
    </location>
</feature>
<dbReference type="RefSeq" id="WP_189062642.1">
    <property type="nucleotide sequence ID" value="NZ_BMQG01000013.1"/>
</dbReference>
<dbReference type="Proteomes" id="UP000600547">
    <property type="component" value="Unassembled WGS sequence"/>
</dbReference>
<dbReference type="Pfam" id="PF20554">
    <property type="entry name" value="DUF6766"/>
    <property type="match status" value="1"/>
</dbReference>
<accession>A0A8H9GXE9</accession>